<dbReference type="Proteomes" id="UP001597337">
    <property type="component" value="Unassembled WGS sequence"/>
</dbReference>
<dbReference type="PANTHER" id="PTHR23150">
    <property type="entry name" value="SULFATASE MODIFYING FACTOR 1, 2"/>
    <property type="match status" value="1"/>
</dbReference>
<dbReference type="EMBL" id="JBHUHX010000058">
    <property type="protein sequence ID" value="MFD2113788.1"/>
    <property type="molecule type" value="Genomic_DNA"/>
</dbReference>
<evidence type="ECO:0000259" key="2">
    <source>
        <dbReference type="Pfam" id="PF03781"/>
    </source>
</evidence>
<feature type="signal peptide" evidence="1">
    <location>
        <begin position="1"/>
        <end position="22"/>
    </location>
</feature>
<sequence>MNHAFALGALLAGSIISNAVCAEPPETYTDALGIRFRLIPAGDFQMGCDTTRYRCDETELPAHRVTFAEPFYLGETEVTQRQWTAVMGENPSYFKHPDNPVEQVSWEDAQAFVHTLNRRPELGGGYRLPSEAEWEYATRAGSQTDYWFGDNDQDLGHYFWYLDSSHEHPHPVAQKPVNPWGLYDVHGNVWEWVADCVHPNYVGAPSDGSVWSQDCQRMANGTPLRMARGGAWFLYPEGARSALRFRYAPNVRHYGFGLRLARSVETPRAPLK</sequence>
<evidence type="ECO:0000313" key="4">
    <source>
        <dbReference type="Proteomes" id="UP001597337"/>
    </source>
</evidence>
<protein>
    <submittedName>
        <fullName evidence="3">Formylglycine-generating enzyme family protein</fullName>
    </submittedName>
</protein>
<dbReference type="InterPro" id="IPR005532">
    <property type="entry name" value="SUMF_dom"/>
</dbReference>
<reference evidence="4" key="1">
    <citation type="journal article" date="2019" name="Int. J. Syst. Evol. Microbiol.">
        <title>The Global Catalogue of Microorganisms (GCM) 10K type strain sequencing project: providing services to taxonomists for standard genome sequencing and annotation.</title>
        <authorList>
            <consortium name="The Broad Institute Genomics Platform"/>
            <consortium name="The Broad Institute Genome Sequencing Center for Infectious Disease"/>
            <person name="Wu L."/>
            <person name="Ma J."/>
        </authorList>
    </citation>
    <scope>NUCLEOTIDE SEQUENCE [LARGE SCALE GENOMIC DNA]</scope>
    <source>
        <strain evidence="4">KACC 12597</strain>
    </source>
</reference>
<dbReference type="SUPFAM" id="SSF56436">
    <property type="entry name" value="C-type lectin-like"/>
    <property type="match status" value="1"/>
</dbReference>
<evidence type="ECO:0000256" key="1">
    <source>
        <dbReference type="SAM" id="SignalP"/>
    </source>
</evidence>
<keyword evidence="4" id="KW-1185">Reference proteome</keyword>
<dbReference type="InterPro" id="IPR016187">
    <property type="entry name" value="CTDL_fold"/>
</dbReference>
<evidence type="ECO:0000313" key="3">
    <source>
        <dbReference type="EMBL" id="MFD2113788.1"/>
    </source>
</evidence>
<comment type="caution">
    <text evidence="3">The sequence shown here is derived from an EMBL/GenBank/DDBJ whole genome shotgun (WGS) entry which is preliminary data.</text>
</comment>
<organism evidence="3 4">
    <name type="scientific">Thiorhodococcus fuscus</name>
    <dbReference type="NCBI Taxonomy" id="527200"/>
    <lineage>
        <taxon>Bacteria</taxon>
        <taxon>Pseudomonadati</taxon>
        <taxon>Pseudomonadota</taxon>
        <taxon>Gammaproteobacteria</taxon>
        <taxon>Chromatiales</taxon>
        <taxon>Chromatiaceae</taxon>
        <taxon>Thiorhodococcus</taxon>
    </lineage>
</organism>
<dbReference type="PANTHER" id="PTHR23150:SF19">
    <property type="entry name" value="FORMYLGLYCINE-GENERATING ENZYME"/>
    <property type="match status" value="1"/>
</dbReference>
<gene>
    <name evidence="3" type="ORF">ACFSJC_18220</name>
</gene>
<dbReference type="InterPro" id="IPR042095">
    <property type="entry name" value="SUMF_sf"/>
</dbReference>
<dbReference type="Gene3D" id="3.90.1580.10">
    <property type="entry name" value="paralog of FGE (formylglycine-generating enzyme)"/>
    <property type="match status" value="1"/>
</dbReference>
<dbReference type="Pfam" id="PF03781">
    <property type="entry name" value="FGE-sulfatase"/>
    <property type="match status" value="1"/>
</dbReference>
<feature type="domain" description="Sulfatase-modifying factor enzyme-like" evidence="2">
    <location>
        <begin position="38"/>
        <end position="262"/>
    </location>
</feature>
<dbReference type="InterPro" id="IPR051043">
    <property type="entry name" value="Sulfatase_Mod_Factor_Kinase"/>
</dbReference>
<dbReference type="RefSeq" id="WP_386028623.1">
    <property type="nucleotide sequence ID" value="NZ_JBHUHX010000058.1"/>
</dbReference>
<proteinExistence type="predicted"/>
<name>A0ABW4YEC0_9GAMM</name>
<keyword evidence="1" id="KW-0732">Signal</keyword>
<feature type="chain" id="PRO_5045458429" evidence="1">
    <location>
        <begin position="23"/>
        <end position="272"/>
    </location>
</feature>
<accession>A0ABW4YEC0</accession>